<dbReference type="Pfam" id="PF12728">
    <property type="entry name" value="HTH_17"/>
    <property type="match status" value="1"/>
</dbReference>
<dbReference type="InterPro" id="IPR041657">
    <property type="entry name" value="HTH_17"/>
</dbReference>
<dbReference type="HOGENOM" id="CLU_106726_1_0_4"/>
<dbReference type="OrthoDB" id="26212at2"/>
<name>U5N8U0_9BURK</name>
<dbReference type="InterPro" id="IPR010093">
    <property type="entry name" value="SinI_DNA-bd"/>
</dbReference>
<organism evidence="2 3">
    <name type="scientific">Candidatus Symbiobacter mobilis CR</name>
    <dbReference type="NCBI Taxonomy" id="946483"/>
    <lineage>
        <taxon>Bacteria</taxon>
        <taxon>Pseudomonadati</taxon>
        <taxon>Pseudomonadota</taxon>
        <taxon>Betaproteobacteria</taxon>
        <taxon>Burkholderiales</taxon>
        <taxon>Comamonadaceae</taxon>
    </lineage>
</organism>
<evidence type="ECO:0000313" key="3">
    <source>
        <dbReference type="Proteomes" id="UP000017184"/>
    </source>
</evidence>
<reference evidence="2 3" key="1">
    <citation type="journal article" date="2013" name="Genome Biol.">
        <title>Genomic analysis reveals key aspects of prokaryotic symbiosis in the phototrophic consortium "Chlorochromatium aggregatum".</title>
        <authorList>
            <person name="Liu Z."/>
            <person name="Muller J."/>
            <person name="Li T."/>
            <person name="Alvey R.M."/>
            <person name="Vogl K."/>
            <person name="Frigaard N.U."/>
            <person name="Rockwell N.C."/>
            <person name="Boyd E.S."/>
            <person name="Tomsho L.P."/>
            <person name="Schuster S.C."/>
            <person name="Henke P."/>
            <person name="Rohde M."/>
            <person name="Overmann J."/>
            <person name="Bryant D.A."/>
        </authorList>
    </citation>
    <scope>NUCLEOTIDE SEQUENCE [LARGE SCALE GENOMIC DNA]</scope>
    <source>
        <strain evidence="2">CR</strain>
    </source>
</reference>
<dbReference type="RefSeq" id="WP_022771425.1">
    <property type="nucleotide sequence ID" value="NC_022576.1"/>
</dbReference>
<dbReference type="AlphaFoldDB" id="U5N8U0"/>
<dbReference type="NCBIfam" id="TIGR01764">
    <property type="entry name" value="excise"/>
    <property type="match status" value="1"/>
</dbReference>
<sequence>MRTIDRVRKVAPPPLNAKDKEMVRVAQRCIMASLDHSRAAAITLTTDSGEHPTVEVPPAALKLIGQLLGIMSEGHPVVLMPTEQELTTVEAANFLNVSRPFVIKEMEAGRLPHRKVGSHRRIAVEDLLAYAQNMRAQQANALERLADNARELGLDY</sequence>
<proteinExistence type="predicted"/>
<dbReference type="PATRIC" id="fig|946483.4.peg.490"/>
<accession>U5N8U0</accession>
<evidence type="ECO:0000259" key="1">
    <source>
        <dbReference type="Pfam" id="PF12728"/>
    </source>
</evidence>
<dbReference type="eggNOG" id="COG3311">
    <property type="taxonomic scope" value="Bacteria"/>
</dbReference>
<gene>
    <name evidence="2" type="ORF">Cenrod_0490</name>
</gene>
<dbReference type="GO" id="GO:0003677">
    <property type="term" value="F:DNA binding"/>
    <property type="evidence" value="ECO:0007669"/>
    <property type="project" value="InterPro"/>
</dbReference>
<dbReference type="Proteomes" id="UP000017184">
    <property type="component" value="Chromosome"/>
</dbReference>
<dbReference type="EMBL" id="CP004885">
    <property type="protein sequence ID" value="AGX86604.1"/>
    <property type="molecule type" value="Genomic_DNA"/>
</dbReference>
<protein>
    <submittedName>
        <fullName evidence="2">Excisionase-like protein</fullName>
    </submittedName>
</protein>
<dbReference type="KEGG" id="cbx:Cenrod_0490"/>
<feature type="domain" description="Helix-turn-helix" evidence="1">
    <location>
        <begin position="86"/>
        <end position="134"/>
    </location>
</feature>
<dbReference type="STRING" id="946483.Cenrod_0490"/>
<evidence type="ECO:0000313" key="2">
    <source>
        <dbReference type="EMBL" id="AGX86604.1"/>
    </source>
</evidence>
<keyword evidence="3" id="KW-1185">Reference proteome</keyword>